<dbReference type="Gene3D" id="3.40.1160.10">
    <property type="entry name" value="Acetylglutamate kinase-like"/>
    <property type="match status" value="1"/>
</dbReference>
<comment type="catalytic activity">
    <reaction evidence="9">
        <text>[amino-group carrier protein]-C-terminal-N-(1,4-dicarboxybutan-1-yl)-L-glutamine + ATP = [amino-group carrier protein]-C-terminal-N-(1-carboxy-5-phosphooxy-5-oxopentan-1-yl)-L-glutamine + ADP</text>
        <dbReference type="Rhea" id="RHEA:41944"/>
        <dbReference type="Rhea" id="RHEA-COMP:9694"/>
        <dbReference type="Rhea" id="RHEA-COMP:9712"/>
        <dbReference type="ChEBI" id="CHEBI:30616"/>
        <dbReference type="ChEBI" id="CHEBI:78499"/>
        <dbReference type="ChEBI" id="CHEBI:78503"/>
        <dbReference type="ChEBI" id="CHEBI:456216"/>
        <dbReference type="EC" id="2.7.2.17"/>
    </reaction>
</comment>
<comment type="function">
    <text evidence="9">Involved in both the arginine and lysine biosynthetic pathways. Phosphorylates the LysW-bound precursors glutamate (for arginine biosynthesis), respectively alpha-aminoadipate (for lysine biosynthesis).</text>
</comment>
<dbReference type="Pfam" id="PF00696">
    <property type="entry name" value="AA_kinase"/>
    <property type="match status" value="1"/>
</dbReference>
<sequence length="275" mass="28984">MGTGSRSVYVCKVGGSIIEGVHPSIVENIKAIVGRGEGVVLVHGGGDYVTEVAERLGKKQVFVTSPEGIRSRYTDRETAEIYTMVMSGLLAKRIVLLLQRSGLGCVSLSGVDYGLIRAERKKRLTVIDERGRKVVVEGGYTGRITSVNTHILGLLIEQGIVPVVSPVALGEEYELLNVDGDRACAGIAGALEARCAVFLTDVEGVYSNGELVRTLSVEGARALLPKVGNGMDVKLLAAVEAVEKGAHMSVISSGLKENPIDAALRGEGTVIRSGV</sequence>
<feature type="binding site" evidence="9">
    <location>
        <position position="177"/>
    </location>
    <ligand>
        <name>substrate</name>
    </ligand>
</feature>
<dbReference type="PANTHER" id="PTHR23342:SF0">
    <property type="entry name" value="N-ACETYLGLUTAMATE SYNTHASE, MITOCHONDRIAL"/>
    <property type="match status" value="1"/>
</dbReference>
<dbReference type="GO" id="GO:0003991">
    <property type="term" value="F:acetylglutamate kinase activity"/>
    <property type="evidence" value="ECO:0007669"/>
    <property type="project" value="TreeGrafter"/>
</dbReference>
<evidence type="ECO:0000313" key="12">
    <source>
        <dbReference type="Proteomes" id="UP000240490"/>
    </source>
</evidence>
<keyword evidence="4 9" id="KW-0808">Transferase</keyword>
<comment type="caution">
    <text evidence="11">The sequence shown here is derived from an EMBL/GenBank/DDBJ whole genome shotgun (WGS) entry which is preliminary data.</text>
</comment>
<feature type="site" description="Transition state stabilizer" evidence="9">
    <location>
        <position position="234"/>
    </location>
</feature>
<dbReference type="GO" id="GO:0043744">
    <property type="term" value="F:N2-acetyl-L-aminoadipate kinase activity"/>
    <property type="evidence" value="ECO:0007669"/>
    <property type="project" value="RHEA"/>
</dbReference>
<keyword evidence="1 9" id="KW-0963">Cytoplasm</keyword>
<comment type="similarity">
    <text evidence="9">Belongs to the acetylglutamate kinase family. LysZ subfamily.</text>
</comment>
<dbReference type="UniPathway" id="UPA00068"/>
<accession>A0A2R6AWL5</accession>
<keyword evidence="7 9" id="KW-0067">ATP-binding</keyword>
<keyword evidence="5 9" id="KW-0547">Nucleotide-binding</keyword>
<reference evidence="11 12" key="1">
    <citation type="submission" date="2017-04" db="EMBL/GenBank/DDBJ databases">
        <title>Novel microbial lineages endemic to geothermal iron-oxide mats fill important gaps in the evolutionary history of Archaea.</title>
        <authorList>
            <person name="Jay Z.J."/>
            <person name="Beam J.P."/>
            <person name="Dlakic M."/>
            <person name="Rusch D.B."/>
            <person name="Kozubal M.A."/>
            <person name="Inskeep W.P."/>
        </authorList>
    </citation>
    <scope>NUCLEOTIDE SEQUENCE [LARGE SCALE GENOMIC DNA]</scope>
    <source>
        <strain evidence="11">ECH_B_SAG-M15</strain>
    </source>
</reference>
<organism evidence="11 12">
    <name type="scientific">Candidatus Marsarchaeota G2 archaeon ECH_B_SAG-M15</name>
    <dbReference type="NCBI Taxonomy" id="1978162"/>
    <lineage>
        <taxon>Archaea</taxon>
        <taxon>Candidatus Marsarchaeota</taxon>
        <taxon>Candidatus Marsarchaeota group 2</taxon>
    </lineage>
</organism>
<evidence type="ECO:0000256" key="1">
    <source>
        <dbReference type="ARBA" id="ARBA00022490"/>
    </source>
</evidence>
<evidence type="ECO:0000256" key="5">
    <source>
        <dbReference type="ARBA" id="ARBA00022741"/>
    </source>
</evidence>
<dbReference type="EMBL" id="NEXJ01000071">
    <property type="protein sequence ID" value="PSN90747.1"/>
    <property type="molecule type" value="Genomic_DNA"/>
</dbReference>
<dbReference type="EC" id="2.7.2.19" evidence="9"/>
<evidence type="ECO:0000256" key="6">
    <source>
        <dbReference type="ARBA" id="ARBA00022777"/>
    </source>
</evidence>
<evidence type="ECO:0000256" key="7">
    <source>
        <dbReference type="ARBA" id="ARBA00022840"/>
    </source>
</evidence>
<feature type="site" description="Transition state stabilizer" evidence="9">
    <location>
        <position position="12"/>
    </location>
</feature>
<dbReference type="PIRSF" id="PIRSF000728">
    <property type="entry name" value="NAGK"/>
    <property type="match status" value="1"/>
</dbReference>
<comment type="pathway">
    <text evidence="9">Amino-acid biosynthesis; L-arginine biosynthesis.</text>
</comment>
<dbReference type="SUPFAM" id="SSF53633">
    <property type="entry name" value="Carbamate kinase-like"/>
    <property type="match status" value="1"/>
</dbReference>
<dbReference type="InterPro" id="IPR037529">
    <property type="entry name" value="LysZ"/>
</dbReference>
<proteinExistence type="inferred from homology"/>
<keyword evidence="2 9" id="KW-0055">Arginine biosynthesis</keyword>
<keyword evidence="3 9" id="KW-0028">Amino-acid biosynthesis</keyword>
<dbReference type="GO" id="GO:0019878">
    <property type="term" value="P:lysine biosynthetic process via aminoadipic acid"/>
    <property type="evidence" value="ECO:0007669"/>
    <property type="project" value="UniProtKB-UniRule"/>
</dbReference>
<keyword evidence="8 9" id="KW-0457">Lysine biosynthesis</keyword>
<dbReference type="GO" id="GO:0005737">
    <property type="term" value="C:cytoplasm"/>
    <property type="evidence" value="ECO:0007669"/>
    <property type="project" value="UniProtKB-SubCell"/>
</dbReference>
<evidence type="ECO:0000259" key="10">
    <source>
        <dbReference type="Pfam" id="PF00696"/>
    </source>
</evidence>
<name>A0A2R6AWL5_9ARCH</name>
<protein>
    <recommendedName>
        <fullName evidence="9">Putative [LysW]-aminoadipate/[LysW]-glutamate kinase</fullName>
        <ecNumber evidence="9">2.7.2.17</ecNumber>
        <ecNumber evidence="9">2.7.2.19</ecNumber>
    </recommendedName>
</protein>
<dbReference type="EC" id="2.7.2.17" evidence="9"/>
<dbReference type="GO" id="GO:0042450">
    <property type="term" value="P:L-arginine biosynthetic process via ornithine"/>
    <property type="evidence" value="ECO:0007669"/>
    <property type="project" value="UniProtKB-UniRule"/>
</dbReference>
<dbReference type="InterPro" id="IPR001048">
    <property type="entry name" value="Asp/Glu/Uridylate_kinase"/>
</dbReference>
<evidence type="ECO:0000256" key="4">
    <source>
        <dbReference type="ARBA" id="ARBA00022679"/>
    </source>
</evidence>
<dbReference type="InterPro" id="IPR036393">
    <property type="entry name" value="AceGlu_kinase-like_sf"/>
</dbReference>
<dbReference type="UniPathway" id="UPA00033">
    <property type="reaction ID" value="UER00036"/>
</dbReference>
<evidence type="ECO:0000313" key="11">
    <source>
        <dbReference type="EMBL" id="PSN90747.1"/>
    </source>
</evidence>
<comment type="pathway">
    <text evidence="9">Amino-acid biosynthesis; L-lysine biosynthesis via AAA pathway; L-lysine from L-alpha-aminoadipate (Thermus route): step 2/5.</text>
</comment>
<dbReference type="Proteomes" id="UP000240490">
    <property type="component" value="Unassembled WGS sequence"/>
</dbReference>
<evidence type="ECO:0000256" key="3">
    <source>
        <dbReference type="ARBA" id="ARBA00022605"/>
    </source>
</evidence>
<dbReference type="NCBIfam" id="TIGR00761">
    <property type="entry name" value="argB"/>
    <property type="match status" value="1"/>
</dbReference>
<feature type="binding site" evidence="9">
    <location>
        <begin position="45"/>
        <end position="46"/>
    </location>
    <ligand>
        <name>substrate</name>
    </ligand>
</feature>
<comment type="subcellular location">
    <subcellularLocation>
        <location evidence="9">Cytoplasm</location>
    </subcellularLocation>
</comment>
<dbReference type="NCBIfam" id="NF010662">
    <property type="entry name" value="PRK14058.1-4"/>
    <property type="match status" value="1"/>
</dbReference>
<keyword evidence="6 9" id="KW-0418">Kinase</keyword>
<feature type="binding site" evidence="9">
    <location>
        <position position="72"/>
    </location>
    <ligand>
        <name>substrate</name>
    </ligand>
</feature>
<feature type="domain" description="Aspartate/glutamate/uridylate kinase" evidence="10">
    <location>
        <begin position="9"/>
        <end position="251"/>
    </location>
</feature>
<dbReference type="AlphaFoldDB" id="A0A2R6AWL5"/>
<dbReference type="InterPro" id="IPR004662">
    <property type="entry name" value="AcgluKinase_fam"/>
</dbReference>
<evidence type="ECO:0000256" key="2">
    <source>
        <dbReference type="ARBA" id="ARBA00022571"/>
    </source>
</evidence>
<dbReference type="HAMAP" id="MF_02082">
    <property type="entry name" value="LysZ"/>
    <property type="match status" value="1"/>
</dbReference>
<comment type="catalytic activity">
    <reaction evidence="9">
        <text>[amino-group carrier protein]-C-terminal-gamma-(L-glutamyl)-L-glutamate + ATP = [amino-group carrier protein]-C-terminal-gamma-(5-phospho-L-glutamyl)-L-glutamate + ADP</text>
        <dbReference type="Rhea" id="RHEA:52632"/>
        <dbReference type="Rhea" id="RHEA-COMP:13311"/>
        <dbReference type="Rhea" id="RHEA-COMP:13313"/>
        <dbReference type="ChEBI" id="CHEBI:30616"/>
        <dbReference type="ChEBI" id="CHEBI:136714"/>
        <dbReference type="ChEBI" id="CHEBI:136717"/>
        <dbReference type="ChEBI" id="CHEBI:456216"/>
        <dbReference type="EC" id="2.7.2.19"/>
    </reaction>
</comment>
<gene>
    <name evidence="9" type="primary">lysZ</name>
    <name evidence="11" type="ORF">B9Q08_04030</name>
</gene>
<evidence type="ECO:0000256" key="9">
    <source>
        <dbReference type="HAMAP-Rule" id="MF_02082"/>
    </source>
</evidence>
<evidence type="ECO:0000256" key="8">
    <source>
        <dbReference type="ARBA" id="ARBA00023154"/>
    </source>
</evidence>
<dbReference type="PANTHER" id="PTHR23342">
    <property type="entry name" value="N-ACETYLGLUTAMATE SYNTHASE"/>
    <property type="match status" value="1"/>
</dbReference>
<dbReference type="GO" id="GO:0005524">
    <property type="term" value="F:ATP binding"/>
    <property type="evidence" value="ECO:0007669"/>
    <property type="project" value="UniProtKB-KW"/>
</dbReference>